<dbReference type="Pfam" id="PF07727">
    <property type="entry name" value="RVT_2"/>
    <property type="match status" value="1"/>
</dbReference>
<evidence type="ECO:0000259" key="1">
    <source>
        <dbReference type="Pfam" id="PF07727"/>
    </source>
</evidence>
<accession>A0A0V1AEM8</accession>
<dbReference type="Proteomes" id="UP000054783">
    <property type="component" value="Unassembled WGS sequence"/>
</dbReference>
<protein>
    <submittedName>
        <fullName evidence="2">Retrovirus-related Pol polyprotein from transposon TNT 1-94</fullName>
    </submittedName>
</protein>
<reference evidence="2 3" key="1">
    <citation type="submission" date="2015-01" db="EMBL/GenBank/DDBJ databases">
        <title>Evolution of Trichinella species and genotypes.</title>
        <authorList>
            <person name="Korhonen P.K."/>
            <person name="Edoardo P."/>
            <person name="Giuseppe L.R."/>
            <person name="Gasser R.B."/>
        </authorList>
    </citation>
    <scope>NUCLEOTIDE SEQUENCE [LARGE SCALE GENOMIC DNA]</scope>
    <source>
        <strain evidence="2">ISS2496</strain>
    </source>
</reference>
<gene>
    <name evidence="2" type="ORF">T12_2974</name>
</gene>
<organism evidence="2 3">
    <name type="scientific">Trichinella patagoniensis</name>
    <dbReference type="NCBI Taxonomy" id="990121"/>
    <lineage>
        <taxon>Eukaryota</taxon>
        <taxon>Metazoa</taxon>
        <taxon>Ecdysozoa</taxon>
        <taxon>Nematoda</taxon>
        <taxon>Enoplea</taxon>
        <taxon>Dorylaimia</taxon>
        <taxon>Trichinellida</taxon>
        <taxon>Trichinellidae</taxon>
        <taxon>Trichinella</taxon>
    </lineage>
</organism>
<evidence type="ECO:0000313" key="3">
    <source>
        <dbReference type="Proteomes" id="UP000054783"/>
    </source>
</evidence>
<dbReference type="InterPro" id="IPR043502">
    <property type="entry name" value="DNA/RNA_pol_sf"/>
</dbReference>
<name>A0A0V1AEM8_9BILA</name>
<evidence type="ECO:0000313" key="2">
    <source>
        <dbReference type="EMBL" id="KRY23269.1"/>
    </source>
</evidence>
<feature type="domain" description="Reverse transcriptase Ty1/copia-type" evidence="1">
    <location>
        <begin position="9"/>
        <end position="246"/>
    </location>
</feature>
<dbReference type="STRING" id="990121.A0A0V1AEM8"/>
<dbReference type="OrthoDB" id="10058978at2759"/>
<dbReference type="SUPFAM" id="SSF56672">
    <property type="entry name" value="DNA/RNA polymerases"/>
    <property type="match status" value="1"/>
</dbReference>
<dbReference type="AlphaFoldDB" id="A0A0V1AEM8"/>
<keyword evidence="3" id="KW-1185">Reference proteome</keyword>
<sequence>MTSLKRKGVFELVEPPDGCNVISSKWIFKAKRDASGNIHPYKARLVARGFSQRLGEDYDETFALVVKHETIRTLLSIAARPHFDVKCADLNAELPEKLYMEQPTGFEDTNKDMVWQFKRSIYGLKQSARAWNTKAREILTTVGFCQAKADLCLYTRKEPSRSMTYVLLYVDDLLLAAENEAVALTVNKQLNKYIEVKDLGEVSYYLGIQIEQKLDGTFLIHQKNKIMQLLKTCSMKEAKPVATPMETNYLS</sequence>
<comment type="caution">
    <text evidence="2">The sequence shown here is derived from an EMBL/GenBank/DDBJ whole genome shotgun (WGS) entry which is preliminary data.</text>
</comment>
<dbReference type="EMBL" id="JYDQ01000004">
    <property type="protein sequence ID" value="KRY23269.1"/>
    <property type="molecule type" value="Genomic_DNA"/>
</dbReference>
<proteinExistence type="predicted"/>
<dbReference type="InterPro" id="IPR013103">
    <property type="entry name" value="RVT_2"/>
</dbReference>